<dbReference type="RefSeq" id="WP_129004335.1">
    <property type="nucleotide sequence ID" value="NZ_SDHZ01000002.1"/>
</dbReference>
<evidence type="ECO:0000313" key="6">
    <source>
        <dbReference type="Proteomes" id="UP000290545"/>
    </source>
</evidence>
<dbReference type="PANTHER" id="PTHR30563">
    <property type="entry name" value="DNA RECOMBINATION PROTEIN RMUC"/>
    <property type="match status" value="1"/>
</dbReference>
<dbReference type="AlphaFoldDB" id="A0A4Q1D6E8"/>
<dbReference type="Proteomes" id="UP000290545">
    <property type="component" value="Unassembled WGS sequence"/>
</dbReference>
<dbReference type="GO" id="GO:0006310">
    <property type="term" value="P:DNA recombination"/>
    <property type="evidence" value="ECO:0007669"/>
    <property type="project" value="UniProtKB-KW"/>
</dbReference>
<dbReference type="InterPro" id="IPR003798">
    <property type="entry name" value="DNA_recombination_RmuC"/>
</dbReference>
<evidence type="ECO:0000256" key="4">
    <source>
        <dbReference type="ARBA" id="ARBA00023172"/>
    </source>
</evidence>
<dbReference type="Pfam" id="PF02646">
    <property type="entry name" value="RmuC"/>
    <property type="match status" value="1"/>
</dbReference>
<accession>A0A4Q1D6E8</accession>
<protein>
    <submittedName>
        <fullName evidence="5">DNA recombination protein RmuC</fullName>
    </submittedName>
</protein>
<evidence type="ECO:0000256" key="3">
    <source>
        <dbReference type="ARBA" id="ARBA00023054"/>
    </source>
</evidence>
<evidence type="ECO:0000256" key="2">
    <source>
        <dbReference type="ARBA" id="ARBA00009840"/>
    </source>
</evidence>
<dbReference type="EMBL" id="SDHZ01000002">
    <property type="protein sequence ID" value="RXK83281.1"/>
    <property type="molecule type" value="Genomic_DNA"/>
</dbReference>
<name>A0A4Q1D6E8_9BACT</name>
<keyword evidence="6" id="KW-1185">Reference proteome</keyword>
<comment type="caution">
    <text evidence="5">The sequence shown here is derived from an EMBL/GenBank/DDBJ whole genome shotgun (WGS) entry which is preliminary data.</text>
</comment>
<organism evidence="5 6">
    <name type="scientific">Filimonas effusa</name>
    <dbReference type="NCBI Taxonomy" id="2508721"/>
    <lineage>
        <taxon>Bacteria</taxon>
        <taxon>Pseudomonadati</taxon>
        <taxon>Bacteroidota</taxon>
        <taxon>Chitinophagia</taxon>
        <taxon>Chitinophagales</taxon>
        <taxon>Chitinophagaceae</taxon>
        <taxon>Filimonas</taxon>
    </lineage>
</organism>
<sequence length="404" mass="45729">MILIYIGLLIIIALLAALLVMVNKQASREPQWSRLEAAVKQEITANRQEAAEQARQGRMELSSALRDQHMSTLSRLDHMREVMEKKISELQTGNEKKLDQMRATVDEKLQKTLETRLGESFKLVSERLEAVHKGLGDMQQLATGVGDLKRVLSNVKTRGILGEYQLENMLEQLLTPEQYAKNVKTKEGSSALVEFALKLPGKADKDKAMWMPIDSKFPREDFELLTDAYDQANSEMVEEYRRRFVKGIKKCAGDISSKYIDPPNTTDFALLFLPFESLYAEVLRTPGLFEQVQRECKVIITGPTTLSAILNSLQMGFRTLAIERRSSEVWQLLGAVKTEFGNFGAILDKTQKKIQEAGNVIEQAGIRTRAIERKLRTVQELPRDEADQLLENGSQTHFLPETEA</sequence>
<dbReference type="PANTHER" id="PTHR30563:SF0">
    <property type="entry name" value="DNA RECOMBINATION PROTEIN RMUC"/>
    <property type="match status" value="1"/>
</dbReference>
<gene>
    <name evidence="5" type="primary">rmuC</name>
    <name evidence="5" type="ORF">ESB13_14315</name>
</gene>
<evidence type="ECO:0000313" key="5">
    <source>
        <dbReference type="EMBL" id="RXK83281.1"/>
    </source>
</evidence>
<keyword evidence="3" id="KW-0175">Coiled coil</keyword>
<comment type="similarity">
    <text evidence="2">Belongs to the RmuC family.</text>
</comment>
<dbReference type="OrthoDB" id="370725at2"/>
<proteinExistence type="inferred from homology"/>
<comment type="function">
    <text evidence="1">Involved in DNA recombination.</text>
</comment>
<reference evidence="5 6" key="1">
    <citation type="submission" date="2019-01" db="EMBL/GenBank/DDBJ databases">
        <title>Filimonas sp. strain TTM-71.</title>
        <authorList>
            <person name="Chen W.-M."/>
        </authorList>
    </citation>
    <scope>NUCLEOTIDE SEQUENCE [LARGE SCALE GENOMIC DNA]</scope>
    <source>
        <strain evidence="5 6">TTM-71</strain>
    </source>
</reference>
<evidence type="ECO:0000256" key="1">
    <source>
        <dbReference type="ARBA" id="ARBA00003416"/>
    </source>
</evidence>
<keyword evidence="4" id="KW-0233">DNA recombination</keyword>